<dbReference type="RefSeq" id="WP_115994579.1">
    <property type="nucleotide sequence ID" value="NZ_QRDY01000015.1"/>
</dbReference>
<dbReference type="InterPro" id="IPR025699">
    <property type="entry name" value="ABC2_memb-like"/>
</dbReference>
<comment type="caution">
    <text evidence="2">The sequence shown here is derived from an EMBL/GenBank/DDBJ whole genome shotgun (WGS) entry which is preliminary data.</text>
</comment>
<dbReference type="AlphaFoldDB" id="A0A3D9I2V8"/>
<keyword evidence="1" id="KW-0472">Membrane</keyword>
<gene>
    <name evidence="2" type="ORF">DFP95_11543</name>
</gene>
<protein>
    <submittedName>
        <fullName evidence="2">ABC-2 family transporter</fullName>
    </submittedName>
</protein>
<accession>A0A3D9I2V8</accession>
<dbReference type="EMBL" id="QRDY01000015">
    <property type="protein sequence ID" value="RED55980.1"/>
    <property type="molecule type" value="Genomic_DNA"/>
</dbReference>
<feature type="transmembrane region" description="Helical" evidence="1">
    <location>
        <begin position="74"/>
        <end position="95"/>
    </location>
</feature>
<feature type="transmembrane region" description="Helical" evidence="1">
    <location>
        <begin position="12"/>
        <end position="30"/>
    </location>
</feature>
<keyword evidence="3" id="KW-1185">Reference proteome</keyword>
<organism evidence="2 3">
    <name type="scientific">Cohnella lupini</name>
    <dbReference type="NCBI Taxonomy" id="1294267"/>
    <lineage>
        <taxon>Bacteria</taxon>
        <taxon>Bacillati</taxon>
        <taxon>Bacillota</taxon>
        <taxon>Bacilli</taxon>
        <taxon>Bacillales</taxon>
        <taxon>Paenibacillaceae</taxon>
        <taxon>Cohnella</taxon>
    </lineage>
</organism>
<feature type="transmembrane region" description="Helical" evidence="1">
    <location>
        <begin position="183"/>
        <end position="205"/>
    </location>
</feature>
<sequence>MYNLVMKDLKLGVNPMFFAFPFLIGALMFVPGWLYFLVPLYFCWITIPNMFAGFRSQNDLMFTAILPVIKQDIVKARVTVIVILELLHVGVAMIYGMITFRLYPHLTYYFFAPHMGFWGLCFVMLGIFNIIFISVYYKTAYKYGGATTASITGAMLFAGVAQWLGVDNSFVSDTFNGTGADDIGLQTSILFAGIVIFIALTLMAYRIAVKRFLKVEIQ</sequence>
<feature type="transmembrane region" description="Helical" evidence="1">
    <location>
        <begin position="143"/>
        <end position="163"/>
    </location>
</feature>
<evidence type="ECO:0000313" key="2">
    <source>
        <dbReference type="EMBL" id="RED55980.1"/>
    </source>
</evidence>
<evidence type="ECO:0000313" key="3">
    <source>
        <dbReference type="Proteomes" id="UP000256869"/>
    </source>
</evidence>
<dbReference type="Pfam" id="PF13346">
    <property type="entry name" value="ABC2_membrane_5"/>
    <property type="match status" value="1"/>
</dbReference>
<keyword evidence="1" id="KW-1133">Transmembrane helix</keyword>
<name>A0A3D9I2V8_9BACL</name>
<proteinExistence type="predicted"/>
<evidence type="ECO:0000256" key="1">
    <source>
        <dbReference type="SAM" id="Phobius"/>
    </source>
</evidence>
<reference evidence="2 3" key="1">
    <citation type="submission" date="2018-07" db="EMBL/GenBank/DDBJ databases">
        <title>Genomic Encyclopedia of Type Strains, Phase III (KMG-III): the genomes of soil and plant-associated and newly described type strains.</title>
        <authorList>
            <person name="Whitman W."/>
        </authorList>
    </citation>
    <scope>NUCLEOTIDE SEQUENCE [LARGE SCALE GENOMIC DNA]</scope>
    <source>
        <strain evidence="2 3">CECT 8236</strain>
    </source>
</reference>
<feature type="transmembrane region" description="Helical" evidence="1">
    <location>
        <begin position="115"/>
        <end position="136"/>
    </location>
</feature>
<dbReference type="Proteomes" id="UP000256869">
    <property type="component" value="Unassembled WGS sequence"/>
</dbReference>
<keyword evidence="1" id="KW-0812">Transmembrane</keyword>
<dbReference type="OrthoDB" id="2849101at2"/>